<organism evidence="1 2">
    <name type="scientific">Brassica cretica</name>
    <name type="common">Mustard</name>
    <dbReference type="NCBI Taxonomy" id="69181"/>
    <lineage>
        <taxon>Eukaryota</taxon>
        <taxon>Viridiplantae</taxon>
        <taxon>Streptophyta</taxon>
        <taxon>Embryophyta</taxon>
        <taxon>Tracheophyta</taxon>
        <taxon>Spermatophyta</taxon>
        <taxon>Magnoliopsida</taxon>
        <taxon>eudicotyledons</taxon>
        <taxon>Gunneridae</taxon>
        <taxon>Pentapetalae</taxon>
        <taxon>rosids</taxon>
        <taxon>malvids</taxon>
        <taxon>Brassicales</taxon>
        <taxon>Brassicaceae</taxon>
        <taxon>Brassiceae</taxon>
        <taxon>Brassica</taxon>
    </lineage>
</organism>
<evidence type="ECO:0000313" key="1">
    <source>
        <dbReference type="EMBL" id="KAF2579516.1"/>
    </source>
</evidence>
<protein>
    <submittedName>
        <fullName evidence="1">Uncharacterized protein</fullName>
    </submittedName>
</protein>
<dbReference type="AlphaFoldDB" id="A0A8S9JDS8"/>
<gene>
    <name evidence="1" type="ORF">F2Q68_00002520</name>
</gene>
<reference evidence="1" key="1">
    <citation type="submission" date="2019-12" db="EMBL/GenBank/DDBJ databases">
        <title>Genome sequencing and annotation of Brassica cretica.</title>
        <authorList>
            <person name="Studholme D.J."/>
            <person name="Sarris P.F."/>
        </authorList>
    </citation>
    <scope>NUCLEOTIDE SEQUENCE</scope>
    <source>
        <strain evidence="1">PFS-001/15</strain>
        <tissue evidence="1">Leaf</tissue>
    </source>
</reference>
<dbReference type="EMBL" id="QGKW02001660">
    <property type="protein sequence ID" value="KAF2579516.1"/>
    <property type="molecule type" value="Genomic_DNA"/>
</dbReference>
<evidence type="ECO:0000313" key="2">
    <source>
        <dbReference type="Proteomes" id="UP000712281"/>
    </source>
</evidence>
<comment type="caution">
    <text evidence="1">The sequence shown here is derived from an EMBL/GenBank/DDBJ whole genome shotgun (WGS) entry which is preliminary data.</text>
</comment>
<dbReference type="Proteomes" id="UP000712281">
    <property type="component" value="Unassembled WGS sequence"/>
</dbReference>
<proteinExistence type="predicted"/>
<sequence>MGDASGEAPGRLLQEAEETSGLSCRWCHISRNMAGPIVSLASEASEEFGDFTEADSVMMMNTA</sequence>
<accession>A0A8S9JDS8</accession>
<name>A0A8S9JDS8_BRACR</name>